<protein>
    <recommendedName>
        <fullName evidence="4">Copper transport protein</fullName>
    </recommendedName>
</protein>
<feature type="transmembrane region" description="Helical" evidence="4">
    <location>
        <begin position="24"/>
        <end position="42"/>
    </location>
</feature>
<comment type="subcellular location">
    <subcellularLocation>
        <location evidence="4">Membrane</location>
        <topology evidence="4">Multi-pass membrane protein</topology>
    </subcellularLocation>
</comment>
<name>A0A1E3Q8T7_LIPST</name>
<keyword evidence="4" id="KW-0813">Transport</keyword>
<keyword evidence="4" id="KW-0406">Ion transport</keyword>
<evidence type="ECO:0000256" key="4">
    <source>
        <dbReference type="RuleBase" id="RU367022"/>
    </source>
</evidence>
<dbReference type="Pfam" id="PF04145">
    <property type="entry name" value="Ctr"/>
    <property type="match status" value="1"/>
</dbReference>
<keyword evidence="1 4" id="KW-0812">Transmembrane</keyword>
<dbReference type="GO" id="GO:0016020">
    <property type="term" value="C:membrane"/>
    <property type="evidence" value="ECO:0007669"/>
    <property type="project" value="UniProtKB-SubCell"/>
</dbReference>
<evidence type="ECO:0000313" key="5">
    <source>
        <dbReference type="EMBL" id="ODQ73407.1"/>
    </source>
</evidence>
<reference evidence="5 6" key="1">
    <citation type="journal article" date="2016" name="Proc. Natl. Acad. Sci. U.S.A.">
        <title>Comparative genomics of biotechnologically important yeasts.</title>
        <authorList>
            <person name="Riley R."/>
            <person name="Haridas S."/>
            <person name="Wolfe K.H."/>
            <person name="Lopes M.R."/>
            <person name="Hittinger C.T."/>
            <person name="Goeker M."/>
            <person name="Salamov A.A."/>
            <person name="Wisecaver J.H."/>
            <person name="Long T.M."/>
            <person name="Calvey C.H."/>
            <person name="Aerts A.L."/>
            <person name="Barry K.W."/>
            <person name="Choi C."/>
            <person name="Clum A."/>
            <person name="Coughlan A.Y."/>
            <person name="Deshpande S."/>
            <person name="Douglass A.P."/>
            <person name="Hanson S.J."/>
            <person name="Klenk H.-P."/>
            <person name="LaButti K.M."/>
            <person name="Lapidus A."/>
            <person name="Lindquist E.A."/>
            <person name="Lipzen A.M."/>
            <person name="Meier-Kolthoff J.P."/>
            <person name="Ohm R.A."/>
            <person name="Otillar R.P."/>
            <person name="Pangilinan J.L."/>
            <person name="Peng Y."/>
            <person name="Rokas A."/>
            <person name="Rosa C.A."/>
            <person name="Scheuner C."/>
            <person name="Sibirny A.A."/>
            <person name="Slot J.C."/>
            <person name="Stielow J.B."/>
            <person name="Sun H."/>
            <person name="Kurtzman C.P."/>
            <person name="Blackwell M."/>
            <person name="Grigoriev I.V."/>
            <person name="Jeffries T.W."/>
        </authorList>
    </citation>
    <scope>NUCLEOTIDE SEQUENCE [LARGE SCALE GENOMIC DNA]</scope>
    <source>
        <strain evidence="5 6">NRRL Y-11557</strain>
    </source>
</reference>
<accession>A0A1E3Q8T7</accession>
<keyword evidence="2 4" id="KW-1133">Transmembrane helix</keyword>
<dbReference type="GO" id="GO:0005375">
    <property type="term" value="F:copper ion transmembrane transporter activity"/>
    <property type="evidence" value="ECO:0007669"/>
    <property type="project" value="UniProtKB-UniRule"/>
</dbReference>
<comment type="similarity">
    <text evidence="4">Belongs to the copper transporter (Ctr) (TC 1.A.56) family. SLC31A subfamily.</text>
</comment>
<sequence>MVFTWGPTDVCVVFQWWHIRGPRTIIASLVGIVLLGAGYEYLRTLTYPQSTPSDKSKYGTLTTVTEFSVVERQGKTVRSVLYEIQVIYSTFIMLITMTYNGWIIIAVGAGALIGHLIFGAKAQSRTMSCH</sequence>
<dbReference type="InterPro" id="IPR007274">
    <property type="entry name" value="Cop_transporter"/>
</dbReference>
<feature type="transmembrane region" description="Helical" evidence="4">
    <location>
        <begin position="102"/>
        <end position="120"/>
    </location>
</feature>
<dbReference type="OrthoDB" id="161814at2759"/>
<keyword evidence="4" id="KW-0187">Copper transport</keyword>
<evidence type="ECO:0000313" key="6">
    <source>
        <dbReference type="Proteomes" id="UP000094385"/>
    </source>
</evidence>
<keyword evidence="6" id="KW-1185">Reference proteome</keyword>
<dbReference type="PANTHER" id="PTHR12483:SF115">
    <property type="entry name" value="COPPER TRANSPORT PROTEIN"/>
    <property type="match status" value="1"/>
</dbReference>
<keyword evidence="4" id="KW-0186">Copper</keyword>
<evidence type="ECO:0000256" key="3">
    <source>
        <dbReference type="ARBA" id="ARBA00023136"/>
    </source>
</evidence>
<dbReference type="Proteomes" id="UP000094385">
    <property type="component" value="Unassembled WGS sequence"/>
</dbReference>
<evidence type="ECO:0000256" key="1">
    <source>
        <dbReference type="ARBA" id="ARBA00022692"/>
    </source>
</evidence>
<evidence type="ECO:0000256" key="2">
    <source>
        <dbReference type="ARBA" id="ARBA00022989"/>
    </source>
</evidence>
<dbReference type="PANTHER" id="PTHR12483">
    <property type="entry name" value="SOLUTE CARRIER FAMILY 31 COPPER TRANSPORTERS"/>
    <property type="match status" value="1"/>
</dbReference>
<keyword evidence="3 4" id="KW-0472">Membrane</keyword>
<gene>
    <name evidence="5" type="ORF">LIPSTDRAFT_52172</name>
</gene>
<dbReference type="EMBL" id="KV454293">
    <property type="protein sequence ID" value="ODQ73407.1"/>
    <property type="molecule type" value="Genomic_DNA"/>
</dbReference>
<organism evidence="5 6">
    <name type="scientific">Lipomyces starkeyi NRRL Y-11557</name>
    <dbReference type="NCBI Taxonomy" id="675824"/>
    <lineage>
        <taxon>Eukaryota</taxon>
        <taxon>Fungi</taxon>
        <taxon>Dikarya</taxon>
        <taxon>Ascomycota</taxon>
        <taxon>Saccharomycotina</taxon>
        <taxon>Lipomycetes</taxon>
        <taxon>Lipomycetales</taxon>
        <taxon>Lipomycetaceae</taxon>
        <taxon>Lipomyces</taxon>
    </lineage>
</organism>
<proteinExistence type="inferred from homology"/>
<dbReference type="AlphaFoldDB" id="A0A1E3Q8T7"/>